<dbReference type="STRING" id="1169540.A0A0G4EIR3"/>
<sequence length="245" mass="26994">MAHPAAAAAAPQVPAFIVHNFNTIRHLGAGGYGVTWQACANAKGAAPDIDGGEDLQGVPRGPELVVKMMQNSGQFANVLELEHMIIELPDIKNCPNVMSSLGFVDDPFEDRAYLIIEYGGPTLDTKLWDHRQDGLPRNEVRDISSQLVNAHRALHRAGVIYRDHKMDNVVVGADGMVRLIDLGCFKEMGEQGYPADLNSWVREFRPTEVLLKQQYGLKADISALGQLLFWTAYDRSPFGQRVVNG</sequence>
<dbReference type="GO" id="GO:0005737">
    <property type="term" value="C:cytoplasm"/>
    <property type="evidence" value="ECO:0007669"/>
    <property type="project" value="TreeGrafter"/>
</dbReference>
<gene>
    <name evidence="7" type="ORF">Vbra_1154</name>
</gene>
<name>A0A0G4EIR3_VITBC</name>
<feature type="domain" description="Protein kinase" evidence="6">
    <location>
        <begin position="21"/>
        <end position="245"/>
    </location>
</feature>
<evidence type="ECO:0000313" key="7">
    <source>
        <dbReference type="EMBL" id="CEL95888.1"/>
    </source>
</evidence>
<dbReference type="Proteomes" id="UP000041254">
    <property type="component" value="Unassembled WGS sequence"/>
</dbReference>
<dbReference type="InParanoid" id="A0A0G4EIR3"/>
<dbReference type="Pfam" id="PF00069">
    <property type="entry name" value="Pkinase"/>
    <property type="match status" value="1"/>
</dbReference>
<dbReference type="PANTHER" id="PTHR24346:SF82">
    <property type="entry name" value="KP78A-RELATED"/>
    <property type="match status" value="1"/>
</dbReference>
<dbReference type="GO" id="GO:0035556">
    <property type="term" value="P:intracellular signal transduction"/>
    <property type="evidence" value="ECO:0007669"/>
    <property type="project" value="TreeGrafter"/>
</dbReference>
<dbReference type="AlphaFoldDB" id="A0A0G4EIR3"/>
<dbReference type="VEuPathDB" id="CryptoDB:Vbra_1154"/>
<evidence type="ECO:0000259" key="6">
    <source>
        <dbReference type="PROSITE" id="PS50011"/>
    </source>
</evidence>
<evidence type="ECO:0000256" key="5">
    <source>
        <dbReference type="ARBA" id="ARBA00022840"/>
    </source>
</evidence>
<dbReference type="PROSITE" id="PS50011">
    <property type="entry name" value="PROTEIN_KINASE_DOM"/>
    <property type="match status" value="1"/>
</dbReference>
<keyword evidence="4" id="KW-0418">Kinase</keyword>
<keyword evidence="1" id="KW-0723">Serine/threonine-protein kinase</keyword>
<dbReference type="SMART" id="SM00220">
    <property type="entry name" value="S_TKc"/>
    <property type="match status" value="1"/>
</dbReference>
<dbReference type="GO" id="GO:0004674">
    <property type="term" value="F:protein serine/threonine kinase activity"/>
    <property type="evidence" value="ECO:0007669"/>
    <property type="project" value="UniProtKB-KW"/>
</dbReference>
<keyword evidence="2" id="KW-0808">Transferase</keyword>
<reference evidence="7 8" key="1">
    <citation type="submission" date="2014-11" db="EMBL/GenBank/DDBJ databases">
        <authorList>
            <person name="Zhu J."/>
            <person name="Qi W."/>
            <person name="Song R."/>
        </authorList>
    </citation>
    <scope>NUCLEOTIDE SEQUENCE [LARGE SCALE GENOMIC DNA]</scope>
</reference>
<dbReference type="GO" id="GO:0005524">
    <property type="term" value="F:ATP binding"/>
    <property type="evidence" value="ECO:0007669"/>
    <property type="project" value="UniProtKB-KW"/>
</dbReference>
<dbReference type="PANTHER" id="PTHR24346">
    <property type="entry name" value="MAP/MICROTUBULE AFFINITY-REGULATING KINASE"/>
    <property type="match status" value="1"/>
</dbReference>
<evidence type="ECO:0000256" key="2">
    <source>
        <dbReference type="ARBA" id="ARBA00022679"/>
    </source>
</evidence>
<dbReference type="InterPro" id="IPR000719">
    <property type="entry name" value="Prot_kinase_dom"/>
</dbReference>
<keyword evidence="5" id="KW-0067">ATP-binding</keyword>
<dbReference type="InterPro" id="IPR011009">
    <property type="entry name" value="Kinase-like_dom_sf"/>
</dbReference>
<accession>A0A0G4EIR3</accession>
<proteinExistence type="predicted"/>
<evidence type="ECO:0000256" key="4">
    <source>
        <dbReference type="ARBA" id="ARBA00022777"/>
    </source>
</evidence>
<keyword evidence="3" id="KW-0547">Nucleotide-binding</keyword>
<dbReference type="SUPFAM" id="SSF56112">
    <property type="entry name" value="Protein kinase-like (PK-like)"/>
    <property type="match status" value="1"/>
</dbReference>
<evidence type="ECO:0000313" key="8">
    <source>
        <dbReference type="Proteomes" id="UP000041254"/>
    </source>
</evidence>
<evidence type="ECO:0000256" key="3">
    <source>
        <dbReference type="ARBA" id="ARBA00022741"/>
    </source>
</evidence>
<keyword evidence="8" id="KW-1185">Reference proteome</keyword>
<organism evidence="7 8">
    <name type="scientific">Vitrella brassicaformis (strain CCMP3155)</name>
    <dbReference type="NCBI Taxonomy" id="1169540"/>
    <lineage>
        <taxon>Eukaryota</taxon>
        <taxon>Sar</taxon>
        <taxon>Alveolata</taxon>
        <taxon>Colpodellida</taxon>
        <taxon>Vitrellaceae</taxon>
        <taxon>Vitrella</taxon>
    </lineage>
</organism>
<protein>
    <recommendedName>
        <fullName evidence="6">Protein kinase domain-containing protein</fullName>
    </recommendedName>
</protein>
<dbReference type="Gene3D" id="1.10.510.10">
    <property type="entry name" value="Transferase(Phosphotransferase) domain 1"/>
    <property type="match status" value="1"/>
</dbReference>
<evidence type="ECO:0000256" key="1">
    <source>
        <dbReference type="ARBA" id="ARBA00022527"/>
    </source>
</evidence>
<dbReference type="PhylomeDB" id="A0A0G4EIR3"/>
<dbReference type="EMBL" id="CDMY01000240">
    <property type="protein sequence ID" value="CEL95888.1"/>
    <property type="molecule type" value="Genomic_DNA"/>
</dbReference>
<dbReference type="OrthoDB" id="1022360at2759"/>